<feature type="region of interest" description="Disordered" evidence="1">
    <location>
        <begin position="1"/>
        <end position="38"/>
    </location>
</feature>
<dbReference type="EMBL" id="CM018043">
    <property type="protein sequence ID" value="KAA8531564.1"/>
    <property type="molecule type" value="Genomic_DNA"/>
</dbReference>
<name>A0A5J5AMN6_9ASTE</name>
<reference evidence="3 4" key="1">
    <citation type="submission" date="2019-09" db="EMBL/GenBank/DDBJ databases">
        <title>A chromosome-level genome assembly of the Chinese tupelo Nyssa sinensis.</title>
        <authorList>
            <person name="Yang X."/>
            <person name="Kang M."/>
            <person name="Yang Y."/>
            <person name="Xiong H."/>
            <person name="Wang M."/>
            <person name="Zhang Z."/>
            <person name="Wang Z."/>
            <person name="Wu H."/>
            <person name="Ma T."/>
            <person name="Liu J."/>
            <person name="Xi Z."/>
        </authorList>
    </citation>
    <scope>NUCLEOTIDE SEQUENCE [LARGE SCALE GENOMIC DNA]</scope>
    <source>
        <strain evidence="3">J267</strain>
        <tissue evidence="3">Leaf</tissue>
    </source>
</reference>
<keyword evidence="4" id="KW-1185">Reference proteome</keyword>
<dbReference type="InterPro" id="IPR054722">
    <property type="entry name" value="PolX-like_BBD"/>
</dbReference>
<dbReference type="Pfam" id="PF22936">
    <property type="entry name" value="Pol_BBD"/>
    <property type="match status" value="1"/>
</dbReference>
<accession>A0A5J5AMN6</accession>
<evidence type="ECO:0000256" key="1">
    <source>
        <dbReference type="SAM" id="MobiDB-lite"/>
    </source>
</evidence>
<dbReference type="OrthoDB" id="1683578at2759"/>
<sequence length="145" mass="16205">MLKLLSVRTGEEAKTGVTRDVGNSKEDHNLEESPLKKENVITVKEENNNQKKNEEKNTTTTFECDEVVVLSCGEEECLHVGNEIEWVVDTGASYHATYNKEFFTSYKPWDFGTVKMGNTSHSKIVGIGDVCIHTSVGCTMTLRDV</sequence>
<dbReference type="AlphaFoldDB" id="A0A5J5AMN6"/>
<protein>
    <recommendedName>
        <fullName evidence="2">Retrovirus-related Pol polyprotein from transposon TNT 1-94-like beta-barrel domain-containing protein</fullName>
    </recommendedName>
</protein>
<organism evidence="3 4">
    <name type="scientific">Nyssa sinensis</name>
    <dbReference type="NCBI Taxonomy" id="561372"/>
    <lineage>
        <taxon>Eukaryota</taxon>
        <taxon>Viridiplantae</taxon>
        <taxon>Streptophyta</taxon>
        <taxon>Embryophyta</taxon>
        <taxon>Tracheophyta</taxon>
        <taxon>Spermatophyta</taxon>
        <taxon>Magnoliopsida</taxon>
        <taxon>eudicotyledons</taxon>
        <taxon>Gunneridae</taxon>
        <taxon>Pentapetalae</taxon>
        <taxon>asterids</taxon>
        <taxon>Cornales</taxon>
        <taxon>Nyssaceae</taxon>
        <taxon>Nyssa</taxon>
    </lineage>
</organism>
<dbReference type="PANTHER" id="PTHR47592">
    <property type="entry name" value="PBF68 PROTEIN"/>
    <property type="match status" value="1"/>
</dbReference>
<feature type="compositionally biased region" description="Basic and acidic residues" evidence="1">
    <location>
        <begin position="22"/>
        <end position="38"/>
    </location>
</feature>
<dbReference type="PANTHER" id="PTHR47592:SF27">
    <property type="entry name" value="OS08G0421700 PROTEIN"/>
    <property type="match status" value="1"/>
</dbReference>
<gene>
    <name evidence="3" type="ORF">F0562_006273</name>
</gene>
<evidence type="ECO:0000313" key="4">
    <source>
        <dbReference type="Proteomes" id="UP000325577"/>
    </source>
</evidence>
<evidence type="ECO:0000259" key="2">
    <source>
        <dbReference type="Pfam" id="PF22936"/>
    </source>
</evidence>
<proteinExistence type="predicted"/>
<dbReference type="Proteomes" id="UP000325577">
    <property type="component" value="Linkage Group LG2"/>
</dbReference>
<evidence type="ECO:0000313" key="3">
    <source>
        <dbReference type="EMBL" id="KAA8531564.1"/>
    </source>
</evidence>
<feature type="domain" description="Retrovirus-related Pol polyprotein from transposon TNT 1-94-like beta-barrel" evidence="2">
    <location>
        <begin position="86"/>
        <end position="145"/>
    </location>
</feature>